<dbReference type="Proteomes" id="UP000008522">
    <property type="component" value="Chromosome"/>
</dbReference>
<dbReference type="GO" id="GO:0043190">
    <property type="term" value="C:ATP-binding cassette (ABC) transporter complex"/>
    <property type="evidence" value="ECO:0007669"/>
    <property type="project" value="InterPro"/>
</dbReference>
<dbReference type="PATRIC" id="fig|1045858.4.peg.970"/>
<keyword evidence="9" id="KW-1185">Reference proteome</keyword>
<dbReference type="eggNOG" id="COG1108">
    <property type="taxonomic scope" value="Bacteria"/>
</dbReference>
<name>G0EM26_BRAIP</name>
<evidence type="ECO:0000256" key="2">
    <source>
        <dbReference type="ARBA" id="ARBA00008034"/>
    </source>
</evidence>
<evidence type="ECO:0000256" key="1">
    <source>
        <dbReference type="ARBA" id="ARBA00004141"/>
    </source>
</evidence>
<proteinExistence type="inferred from homology"/>
<accession>G0EM26</accession>
<dbReference type="SUPFAM" id="SSF81345">
    <property type="entry name" value="ABC transporter involved in vitamin B12 uptake, BtuC"/>
    <property type="match status" value="1"/>
</dbReference>
<sequence>MIIWENPMEIFEYDFMRKAFLVGIMLAVIIPCIGVVVVLKRLSMIGDAISHTSLAGVTFGLVFNINPIVASIIFCILSALSIEFIRKKIAKYGEMSISIIMSLSIGVAGLLSGFVANNSNFNSFLFGSIVAISDFELKLVILISSISILIFIFLYKEIFYITFNERLAKLSGVPVNRINFIFTILTAVTVSISARAVGALIVSSMMVVPVACSMQVANSYKKTIIFAVIFNLFFTILGIFISYYQGLKPGATIVLISIITFIIIILLKSVLSSRHNAA</sequence>
<dbReference type="InterPro" id="IPR001626">
    <property type="entry name" value="ABC_TroCD"/>
</dbReference>
<comment type="subcellular location">
    <subcellularLocation>
        <location evidence="6">Cell membrane</location>
        <topology evidence="6">Multi-pass membrane protein</topology>
    </subcellularLocation>
    <subcellularLocation>
        <location evidence="1">Membrane</location>
        <topology evidence="1">Multi-pass membrane protein</topology>
    </subcellularLocation>
</comment>
<protein>
    <submittedName>
        <fullName evidence="8">ABC-3 protein</fullName>
    </submittedName>
</protein>
<dbReference type="Pfam" id="PF00950">
    <property type="entry name" value="ABC-3"/>
    <property type="match status" value="1"/>
</dbReference>
<dbReference type="AlphaFoldDB" id="G0EM26"/>
<keyword evidence="6" id="KW-0813">Transport</keyword>
<feature type="transmembrane region" description="Helical" evidence="7">
    <location>
        <begin position="97"/>
        <end position="117"/>
    </location>
</feature>
<dbReference type="HOGENOM" id="CLU_028808_3_1_12"/>
<dbReference type="PANTHER" id="PTHR30477:SF0">
    <property type="entry name" value="METAL TRANSPORT SYSTEM MEMBRANE PROTEIN TM_0125-RELATED"/>
    <property type="match status" value="1"/>
</dbReference>
<dbReference type="InterPro" id="IPR037294">
    <property type="entry name" value="ABC_BtuC-like"/>
</dbReference>
<keyword evidence="4 7" id="KW-1133">Transmembrane helix</keyword>
<dbReference type="GO" id="GO:0055085">
    <property type="term" value="P:transmembrane transport"/>
    <property type="evidence" value="ECO:0007669"/>
    <property type="project" value="InterPro"/>
</dbReference>
<evidence type="ECO:0000256" key="7">
    <source>
        <dbReference type="SAM" id="Phobius"/>
    </source>
</evidence>
<dbReference type="EMBL" id="CP002874">
    <property type="protein sequence ID" value="AEM21595.1"/>
    <property type="molecule type" value="Genomic_DNA"/>
</dbReference>
<reference evidence="8 9" key="1">
    <citation type="journal article" date="2011" name="BMC Genomics">
        <title>Complete genome sequence of Brachyspira intermedia reveals unique genomic features in Brachyspira species and phage-mediated horizontal gene transfer.</title>
        <authorList>
            <person name="Hafstrom T."/>
            <person name="Jansson D.S."/>
            <person name="Segerman B."/>
        </authorList>
    </citation>
    <scope>NUCLEOTIDE SEQUENCE [LARGE SCALE GENOMIC DNA]</scope>
    <source>
        <strain evidence="9">ATCC 51140 / PWS/A</strain>
    </source>
</reference>
<organism evidence="8 9">
    <name type="scientific">Brachyspira intermedia (strain ATCC 51140 / PWS/A)</name>
    <name type="common">Serpulina intermedia</name>
    <dbReference type="NCBI Taxonomy" id="1045858"/>
    <lineage>
        <taxon>Bacteria</taxon>
        <taxon>Pseudomonadati</taxon>
        <taxon>Spirochaetota</taxon>
        <taxon>Spirochaetia</taxon>
        <taxon>Brachyspirales</taxon>
        <taxon>Brachyspiraceae</taxon>
        <taxon>Brachyspira</taxon>
    </lineage>
</organism>
<feature type="transmembrane region" description="Helical" evidence="7">
    <location>
        <begin position="59"/>
        <end position="85"/>
    </location>
</feature>
<comment type="similarity">
    <text evidence="2 6">Belongs to the ABC-3 integral membrane protein family.</text>
</comment>
<dbReference type="PANTHER" id="PTHR30477">
    <property type="entry name" value="ABC-TRANSPORTER METAL-BINDING PROTEIN"/>
    <property type="match status" value="1"/>
</dbReference>
<evidence type="ECO:0000256" key="3">
    <source>
        <dbReference type="ARBA" id="ARBA00022692"/>
    </source>
</evidence>
<dbReference type="Gene3D" id="1.10.3470.10">
    <property type="entry name" value="ABC transporter involved in vitamin B12 uptake, BtuC"/>
    <property type="match status" value="1"/>
</dbReference>
<feature type="transmembrane region" description="Helical" evidence="7">
    <location>
        <begin position="137"/>
        <end position="155"/>
    </location>
</feature>
<keyword evidence="5 7" id="KW-0472">Membrane</keyword>
<evidence type="ECO:0000256" key="4">
    <source>
        <dbReference type="ARBA" id="ARBA00022989"/>
    </source>
</evidence>
<feature type="transmembrane region" description="Helical" evidence="7">
    <location>
        <begin position="250"/>
        <end position="271"/>
    </location>
</feature>
<feature type="transmembrane region" description="Helical" evidence="7">
    <location>
        <begin position="20"/>
        <end position="39"/>
    </location>
</feature>
<dbReference type="GO" id="GO:0010043">
    <property type="term" value="P:response to zinc ion"/>
    <property type="evidence" value="ECO:0007669"/>
    <property type="project" value="TreeGrafter"/>
</dbReference>
<evidence type="ECO:0000256" key="5">
    <source>
        <dbReference type="ARBA" id="ARBA00023136"/>
    </source>
</evidence>
<evidence type="ECO:0000313" key="9">
    <source>
        <dbReference type="Proteomes" id="UP000008522"/>
    </source>
</evidence>
<dbReference type="KEGG" id="bip:Bint_0970"/>
<evidence type="ECO:0000256" key="6">
    <source>
        <dbReference type="RuleBase" id="RU003943"/>
    </source>
</evidence>
<gene>
    <name evidence="8" type="ordered locus">Bint_0970</name>
</gene>
<keyword evidence="3 6" id="KW-0812">Transmembrane</keyword>
<feature type="transmembrane region" description="Helical" evidence="7">
    <location>
        <begin position="224"/>
        <end position="244"/>
    </location>
</feature>
<evidence type="ECO:0000313" key="8">
    <source>
        <dbReference type="EMBL" id="AEM21595.1"/>
    </source>
</evidence>